<sequence length="170" mass="20124">MPITQGGTGLLDPITQYLRIQMKWMFILFDTTQHSSPFQEFLLRHLGRISSDPSNPVLPFFSAPLRHHPMLHPTSILHGLFKSFDHLDITFKLDEVSLPNLLYFPLNSMFQNVPQDNWLHRYPRLAASTFFVLDPSNHRLRLKVEHEYTILPRLFKRLYKDILERRMAKL</sequence>
<gene>
    <name evidence="1" type="ORF">G6F51_013314</name>
</gene>
<comment type="caution">
    <text evidence="1">The sequence shown here is derived from an EMBL/GenBank/DDBJ whole genome shotgun (WGS) entry which is preliminary data.</text>
</comment>
<name>A0A9P7C1Q7_RHIOR</name>
<dbReference type="AlphaFoldDB" id="A0A9P7C1Q7"/>
<accession>A0A9P7C1Q7</accession>
<protein>
    <submittedName>
        <fullName evidence="1">Uncharacterized protein</fullName>
    </submittedName>
</protein>
<dbReference type="OMA" id="NITGNDH"/>
<dbReference type="EMBL" id="JAANIT010005047">
    <property type="protein sequence ID" value="KAG1531971.1"/>
    <property type="molecule type" value="Genomic_DNA"/>
</dbReference>
<organism evidence="1 2">
    <name type="scientific">Rhizopus oryzae</name>
    <name type="common">Mucormycosis agent</name>
    <name type="synonym">Rhizopus arrhizus var. delemar</name>
    <dbReference type="NCBI Taxonomy" id="64495"/>
    <lineage>
        <taxon>Eukaryota</taxon>
        <taxon>Fungi</taxon>
        <taxon>Fungi incertae sedis</taxon>
        <taxon>Mucoromycota</taxon>
        <taxon>Mucoromycotina</taxon>
        <taxon>Mucoromycetes</taxon>
        <taxon>Mucorales</taxon>
        <taxon>Mucorineae</taxon>
        <taxon>Rhizopodaceae</taxon>
        <taxon>Rhizopus</taxon>
    </lineage>
</organism>
<dbReference type="Proteomes" id="UP000717996">
    <property type="component" value="Unassembled WGS sequence"/>
</dbReference>
<proteinExistence type="predicted"/>
<evidence type="ECO:0000313" key="2">
    <source>
        <dbReference type="Proteomes" id="UP000717996"/>
    </source>
</evidence>
<reference evidence="1" key="1">
    <citation type="journal article" date="2020" name="Microb. Genom.">
        <title>Genetic diversity of clinical and environmental Mucorales isolates obtained from an investigation of mucormycosis cases among solid organ transplant recipients.</title>
        <authorList>
            <person name="Nguyen M.H."/>
            <person name="Kaul D."/>
            <person name="Muto C."/>
            <person name="Cheng S.J."/>
            <person name="Richter R.A."/>
            <person name="Bruno V.M."/>
            <person name="Liu G."/>
            <person name="Beyhan S."/>
            <person name="Sundermann A.J."/>
            <person name="Mounaud S."/>
            <person name="Pasculle A.W."/>
            <person name="Nierman W.C."/>
            <person name="Driscoll E."/>
            <person name="Cumbie R."/>
            <person name="Clancy C.J."/>
            <person name="Dupont C.L."/>
        </authorList>
    </citation>
    <scope>NUCLEOTIDE SEQUENCE</scope>
    <source>
        <strain evidence="1">GL16</strain>
    </source>
</reference>
<evidence type="ECO:0000313" key="1">
    <source>
        <dbReference type="EMBL" id="KAG1531971.1"/>
    </source>
</evidence>
<dbReference type="OrthoDB" id="2426083at2759"/>